<sequence length="173" mass="19220">MSNSTKEHEANSLSLVSLFSRAKHSSVEVLVQSFQLAFSLRDISLTEGGPLPPSRRRSLFTLATSMILFLSKAYNILSLVHRAKALLMDKTVDLFLHLVEDRKLQAVKTGSDHPTIAYGSKEYDNLALKSLSEIAIIYSIKLTNEIKCGHIITAWDLLYSTQNSIDLSILIVA</sequence>
<protein>
    <submittedName>
        <fullName evidence="1">Uncharacterized protein</fullName>
    </submittedName>
</protein>
<dbReference type="AlphaFoldDB" id="A0AAD4V515"/>
<proteinExistence type="predicted"/>
<keyword evidence="2" id="KW-1185">Reference proteome</keyword>
<dbReference type="PANTHER" id="PTHR46087">
    <property type="entry name" value="PUTATIVE, EXPRESSED-RELATED"/>
    <property type="match status" value="1"/>
</dbReference>
<dbReference type="PANTHER" id="PTHR46087:SF9">
    <property type="entry name" value="ARM REPEAT SUPERFAMILY PROTEIN"/>
    <property type="match status" value="1"/>
</dbReference>
<dbReference type="EMBL" id="JAJFAZ020000007">
    <property type="protein sequence ID" value="KAI5318423.1"/>
    <property type="molecule type" value="Genomic_DNA"/>
</dbReference>
<organism evidence="1 2">
    <name type="scientific">Prunus dulcis</name>
    <name type="common">Almond</name>
    <name type="synonym">Amygdalus dulcis</name>
    <dbReference type="NCBI Taxonomy" id="3755"/>
    <lineage>
        <taxon>Eukaryota</taxon>
        <taxon>Viridiplantae</taxon>
        <taxon>Streptophyta</taxon>
        <taxon>Embryophyta</taxon>
        <taxon>Tracheophyta</taxon>
        <taxon>Spermatophyta</taxon>
        <taxon>Magnoliopsida</taxon>
        <taxon>eudicotyledons</taxon>
        <taxon>Gunneridae</taxon>
        <taxon>Pentapetalae</taxon>
        <taxon>rosids</taxon>
        <taxon>fabids</taxon>
        <taxon>Rosales</taxon>
        <taxon>Rosaceae</taxon>
        <taxon>Amygdaloideae</taxon>
        <taxon>Amygdaleae</taxon>
        <taxon>Prunus</taxon>
    </lineage>
</organism>
<gene>
    <name evidence="1" type="ORF">L3X38_038131</name>
</gene>
<dbReference type="InterPro" id="IPR055296">
    <property type="entry name" value="SRL2-like"/>
</dbReference>
<evidence type="ECO:0000313" key="2">
    <source>
        <dbReference type="Proteomes" id="UP001054821"/>
    </source>
</evidence>
<name>A0AAD4V515_PRUDU</name>
<evidence type="ECO:0000313" key="1">
    <source>
        <dbReference type="EMBL" id="KAI5318423.1"/>
    </source>
</evidence>
<comment type="caution">
    <text evidence="1">The sequence shown here is derived from an EMBL/GenBank/DDBJ whole genome shotgun (WGS) entry which is preliminary data.</text>
</comment>
<dbReference type="Proteomes" id="UP001054821">
    <property type="component" value="Chromosome 7"/>
</dbReference>
<reference evidence="1 2" key="1">
    <citation type="journal article" date="2022" name="G3 (Bethesda)">
        <title>Whole-genome sequence and methylome profiling of the almond [Prunus dulcis (Mill.) D.A. Webb] cultivar 'Nonpareil'.</title>
        <authorList>
            <person name="D'Amico-Willman K.M."/>
            <person name="Ouma W.Z."/>
            <person name="Meulia T."/>
            <person name="Sideli G.M."/>
            <person name="Gradziel T.M."/>
            <person name="Fresnedo-Ramirez J."/>
        </authorList>
    </citation>
    <scope>NUCLEOTIDE SEQUENCE [LARGE SCALE GENOMIC DNA]</scope>
    <source>
        <strain evidence="1">Clone GOH B32 T37-40</strain>
    </source>
</reference>
<accession>A0AAD4V515</accession>